<organism evidence="1 2">
    <name type="scientific">Gaopeijia maritima</name>
    <dbReference type="NCBI Taxonomy" id="3119007"/>
    <lineage>
        <taxon>Bacteria</taxon>
        <taxon>Pseudomonadati</taxon>
        <taxon>Gemmatimonadota</taxon>
        <taxon>Longimicrobiia</taxon>
        <taxon>Gaopeijiales</taxon>
        <taxon>Gaopeijiaceae</taxon>
        <taxon>Gaopeijia</taxon>
    </lineage>
</organism>
<gene>
    <name evidence="1" type="ORF">WI372_08790</name>
</gene>
<keyword evidence="2" id="KW-1185">Reference proteome</keyword>
<accession>A0ABU9E8K0</accession>
<dbReference type="Proteomes" id="UP001484239">
    <property type="component" value="Unassembled WGS sequence"/>
</dbReference>
<dbReference type="EMBL" id="JBBHLI010000004">
    <property type="protein sequence ID" value="MEK9501071.1"/>
    <property type="molecule type" value="Genomic_DNA"/>
</dbReference>
<comment type="caution">
    <text evidence="1">The sequence shown here is derived from an EMBL/GenBank/DDBJ whole genome shotgun (WGS) entry which is preliminary data.</text>
</comment>
<name>A0ABU9E8K0_9BACT</name>
<dbReference type="RefSeq" id="WP_405286765.1">
    <property type="nucleotide sequence ID" value="NZ_JBBHLI010000004.1"/>
</dbReference>
<evidence type="ECO:0008006" key="3">
    <source>
        <dbReference type="Google" id="ProtNLM"/>
    </source>
</evidence>
<protein>
    <recommendedName>
        <fullName evidence="3">Plug domain-containing protein</fullName>
    </recommendedName>
</protein>
<evidence type="ECO:0000313" key="2">
    <source>
        <dbReference type="Proteomes" id="UP001484239"/>
    </source>
</evidence>
<sequence>MRRALRDLRGAIALGLFGALTIGVAEGAAQDPDTLVVEPPDSLTPGVSVVALDSGMVVVDTLYTTHPDSVFRTLPALTAGAPSLREAGVTVWDQDAILRAPALTLLELLAWEGDLLPLRYGDYGAPEAIVGAGAAGGRIRLFVDGVETLPLYSAVPDLSQVALAAVSEVRVERSAGEVVVRLTSIEPDDPRPMSRVEASTGDLDTNFFRGTFLHPRALGGSIGLSLERADTRGRGGNDPGSRQGLWLRYALHRGDDMAVAVDYRKGTARSELDSIPTSIDRSSWTVRGRAALADGLVAELYTGSSSVAADDDGFTPIDLAQRQHGARLSFERELGAEPLRVLLHPVPRAIGDPEPEPAVRGDHGRIWARGEGRLFSGPELPSRTLGVSAGAEWSTVGGVAADLRSDAWADEVREESATVRGVRGWTRALYGLSLFGGWDSGLRGSRIQEPRVLVPEPDSLIDPDTIPAPDPVGVFHLSDRTSLRAGARFALGPVDVSGLWQRVEVDSILPVDLLGARAGQAVAGDEVTGFEVAGRVGLPMLLDGLALTGSLQEWETAGVYRPRRRYTGGLDFHDIFKAGNLELQASAQVQGRDPMLLPWVEGEGEDAALVRVPFQQSWDLWLQVRVLTVRIFIRAENVGLRAGNQDFPGRLLPQTRSIYGIRWTLWN</sequence>
<evidence type="ECO:0000313" key="1">
    <source>
        <dbReference type="EMBL" id="MEK9501071.1"/>
    </source>
</evidence>
<proteinExistence type="predicted"/>
<reference evidence="1 2" key="1">
    <citation type="submission" date="2024-02" db="EMBL/GenBank/DDBJ databases">
        <title>A novel Gemmatimonadota bacterium.</title>
        <authorList>
            <person name="Du Z.-J."/>
            <person name="Ye Y.-Q."/>
        </authorList>
    </citation>
    <scope>NUCLEOTIDE SEQUENCE [LARGE SCALE GENOMIC DNA]</scope>
    <source>
        <strain evidence="1 2">DH-20</strain>
    </source>
</reference>
<dbReference type="SUPFAM" id="SSF56935">
    <property type="entry name" value="Porins"/>
    <property type="match status" value="1"/>
</dbReference>